<accession>A0ACC0QX80</accession>
<sequence>MGSSMRWLAVAAVAACALFDNTNASDVPPQGPEPTAPARIRALRPLQGLFRREDGTVTETLDITVAPDTLCGFYTPSTTYSFTCSPGTSCMWENNKYNLAFCGIEDFKTACVGQADATDEDKCDDDCRRDPNIQFCTLDTQPFCFTIYMPNGIMKYPCHTAAGFSSMIFPDGAANFATSTMDVTIYEAATTKPSESTKESTAEESKDEKESDAETTKPKAAKTVTVGPTASSESESEKDASEDDGNEKGSGSKTNIGAIVGGVVGGIAVIAIVVLAIFLIRRRDKNKVQPVQQVQPPPQQQMQYPVMAQQQQMPYQGWQQTPPPQGFQQSPSPQGFHQTPSPQGFQQSPSTQTSVPGAVEAPDSNAVAVYELPDKRPHYASGTVASRSLKVKSPGGRLISAPPVAAAFIPASFQLRPSFFNFPAIDLQRRDLASYSSSDESQLFFLSYVIALSDALLHPSNALVILYPSPPSNVALTAMNPVASQTTGSSDAAAAALQGATLAFNKNKPAPPPSRRGNGPLTPSAGRPRSPVKPLAEQSTGESATGVEHNGATIAARLKQLGASPVQLHPGSAGKTDARSASFIAATLAASRSASPSPKVRTRASSHSGDVVDSGSIPPTGNLISMFEQARTGDPVKRASPKRSPVRAPRDSAESIPEEPVPYIDDTPTAKPKPKPKLKPKPRPVTPPPLAATIRAPEVLSPKPTRPPKPVLRPKTPPQIITRQATQVLSPPSPDPQKRKVKTKKSGPPTPPQPRGTNKPNVQSQNFVQKTRTVTPRHSAPQLAPRLSRPRPDPVEKRPSTPDSASSDDTFVSASSVQSPERLTPPTLPPKRRTAASTPSSPSREVRRHRPQSSSVTNLPLESLTSAIVAGSLASARLTPHNTGGSLAPQLPRRQKSPRMMQTLRQPAKASDEDLDRHKKKPLHKLHSSGKHSHHEGSRKKWREEITPRERKRYEAVWASNRGLLLDYPNSPLDAMDNDPSEYVVNVIAREIWKRSRLPADELAEVWDLVDRKGRGILGRAEFVVGMWLIDQRLRGRKIPAKVSDSVWGSANGMKVIKPRVK</sequence>
<proteinExistence type="predicted"/>
<organism evidence="1 2">
    <name type="scientific">Fusarium keratoplasticum</name>
    <dbReference type="NCBI Taxonomy" id="1328300"/>
    <lineage>
        <taxon>Eukaryota</taxon>
        <taxon>Fungi</taxon>
        <taxon>Dikarya</taxon>
        <taxon>Ascomycota</taxon>
        <taxon>Pezizomycotina</taxon>
        <taxon>Sordariomycetes</taxon>
        <taxon>Hypocreomycetidae</taxon>
        <taxon>Hypocreales</taxon>
        <taxon>Nectriaceae</taxon>
        <taxon>Fusarium</taxon>
        <taxon>Fusarium solani species complex</taxon>
    </lineage>
</organism>
<dbReference type="EMBL" id="CM046508">
    <property type="protein sequence ID" value="KAI8666581.1"/>
    <property type="molecule type" value="Genomic_DNA"/>
</dbReference>
<reference evidence="1" key="1">
    <citation type="submission" date="2022-06" db="EMBL/GenBank/DDBJ databases">
        <title>Fusarium solani species complex genomes reveal bases of compartmentalisation and animal pathogenesis.</title>
        <authorList>
            <person name="Tsai I.J."/>
        </authorList>
    </citation>
    <scope>NUCLEOTIDE SEQUENCE</scope>
    <source>
        <strain evidence="1">Fu6.1</strain>
    </source>
</reference>
<evidence type="ECO:0000313" key="2">
    <source>
        <dbReference type="Proteomes" id="UP001065298"/>
    </source>
</evidence>
<comment type="caution">
    <text evidence="1">The sequence shown here is derived from an EMBL/GenBank/DDBJ whole genome shotgun (WGS) entry which is preliminary data.</text>
</comment>
<keyword evidence="2" id="KW-1185">Reference proteome</keyword>
<protein>
    <submittedName>
        <fullName evidence="1">EH domain-containing protein</fullName>
    </submittedName>
</protein>
<name>A0ACC0QX80_9HYPO</name>
<gene>
    <name evidence="1" type="ORF">NCS57_00883600</name>
</gene>
<evidence type="ECO:0000313" key="1">
    <source>
        <dbReference type="EMBL" id="KAI8666581.1"/>
    </source>
</evidence>
<dbReference type="Proteomes" id="UP001065298">
    <property type="component" value="Chromosome 6"/>
</dbReference>